<dbReference type="PROSITE" id="PS50994">
    <property type="entry name" value="INTEGRASE"/>
    <property type="match status" value="1"/>
</dbReference>
<feature type="non-terminal residue" evidence="2">
    <location>
        <position position="206"/>
    </location>
</feature>
<feature type="domain" description="Integrase catalytic" evidence="1">
    <location>
        <begin position="1"/>
        <end position="83"/>
    </location>
</feature>
<dbReference type="Gene3D" id="2.30.30.850">
    <property type="match status" value="1"/>
</dbReference>
<dbReference type="GO" id="GO:0003676">
    <property type="term" value="F:nucleic acid binding"/>
    <property type="evidence" value="ECO:0007669"/>
    <property type="project" value="InterPro"/>
</dbReference>
<dbReference type="SUPFAM" id="SSF53098">
    <property type="entry name" value="Ribonuclease H-like"/>
    <property type="match status" value="1"/>
</dbReference>
<sequence>MSNALAHYLGRMKIKHKLTSAFHPRTNAKAERTNGIVKQMIRKYVNGDINRWDDYVQQAIFACQVRKHRTTGFSPYYLVYGQQPKLPGDELPPFILTPTKEAEPTRETLVQGRVPAVRALREARLLAEQRLKNNAKHDKERWDSIMKPQVFNVGDYVLLRHENKFSLEYNWKGPYRILARNLDTHVYQIQDMQSNTYASWVHTDRL</sequence>
<dbReference type="GO" id="GO:0015074">
    <property type="term" value="P:DNA integration"/>
    <property type="evidence" value="ECO:0007669"/>
    <property type="project" value="InterPro"/>
</dbReference>
<organism evidence="2 3">
    <name type="scientific">Lichtheimia ornata</name>
    <dbReference type="NCBI Taxonomy" id="688661"/>
    <lineage>
        <taxon>Eukaryota</taxon>
        <taxon>Fungi</taxon>
        <taxon>Fungi incertae sedis</taxon>
        <taxon>Mucoromycota</taxon>
        <taxon>Mucoromycotina</taxon>
        <taxon>Mucoromycetes</taxon>
        <taxon>Mucorales</taxon>
        <taxon>Lichtheimiaceae</taxon>
        <taxon>Lichtheimia</taxon>
    </lineage>
</organism>
<dbReference type="RefSeq" id="XP_058336108.1">
    <property type="nucleotide sequence ID" value="XM_058493126.1"/>
</dbReference>
<dbReference type="Proteomes" id="UP001234581">
    <property type="component" value="Unassembled WGS sequence"/>
</dbReference>
<dbReference type="AlphaFoldDB" id="A0AAD7UQB0"/>
<evidence type="ECO:0000313" key="3">
    <source>
        <dbReference type="Proteomes" id="UP001234581"/>
    </source>
</evidence>
<gene>
    <name evidence="2" type="ORF">O0I10_013365</name>
</gene>
<dbReference type="InterPro" id="IPR036397">
    <property type="entry name" value="RNaseH_sf"/>
</dbReference>
<dbReference type="EMBL" id="JARTCD010000560">
    <property type="protein sequence ID" value="KAJ8651193.1"/>
    <property type="molecule type" value="Genomic_DNA"/>
</dbReference>
<dbReference type="InterPro" id="IPR050951">
    <property type="entry name" value="Retrovirus_Pol_polyprotein"/>
</dbReference>
<dbReference type="GeneID" id="83220584"/>
<proteinExistence type="predicted"/>
<reference evidence="2 3" key="1">
    <citation type="submission" date="2023-03" db="EMBL/GenBank/DDBJ databases">
        <title>Genome sequence of Lichtheimia ornata CBS 291.66.</title>
        <authorList>
            <person name="Mohabir J.T."/>
            <person name="Shea T.P."/>
            <person name="Kurbessoian T."/>
            <person name="Berby B."/>
            <person name="Fontaine J."/>
            <person name="Livny J."/>
            <person name="Gnirke A."/>
            <person name="Stajich J.E."/>
            <person name="Cuomo C.A."/>
        </authorList>
    </citation>
    <scope>NUCLEOTIDE SEQUENCE [LARGE SCALE GENOMIC DNA]</scope>
    <source>
        <strain evidence="2">CBS 291.66</strain>
    </source>
</reference>
<keyword evidence="3" id="KW-1185">Reference proteome</keyword>
<dbReference type="GO" id="GO:0005634">
    <property type="term" value="C:nucleus"/>
    <property type="evidence" value="ECO:0007669"/>
    <property type="project" value="UniProtKB-ARBA"/>
</dbReference>
<dbReference type="InterPro" id="IPR001584">
    <property type="entry name" value="Integrase_cat-core"/>
</dbReference>
<accession>A0AAD7UQB0</accession>
<evidence type="ECO:0000259" key="1">
    <source>
        <dbReference type="PROSITE" id="PS50994"/>
    </source>
</evidence>
<dbReference type="InterPro" id="IPR012337">
    <property type="entry name" value="RNaseH-like_sf"/>
</dbReference>
<evidence type="ECO:0000313" key="2">
    <source>
        <dbReference type="EMBL" id="KAJ8651193.1"/>
    </source>
</evidence>
<dbReference type="PANTHER" id="PTHR37984">
    <property type="entry name" value="PROTEIN CBG26694"/>
    <property type="match status" value="1"/>
</dbReference>
<name>A0AAD7UQB0_9FUNG</name>
<dbReference type="Gene3D" id="3.30.420.10">
    <property type="entry name" value="Ribonuclease H-like superfamily/Ribonuclease H"/>
    <property type="match status" value="1"/>
</dbReference>
<protein>
    <recommendedName>
        <fullName evidence="1">Integrase catalytic domain-containing protein</fullName>
    </recommendedName>
</protein>
<comment type="caution">
    <text evidence="2">The sequence shown here is derived from an EMBL/GenBank/DDBJ whole genome shotgun (WGS) entry which is preliminary data.</text>
</comment>
<dbReference type="PANTHER" id="PTHR37984:SF5">
    <property type="entry name" value="PROTEIN NYNRIN-LIKE"/>
    <property type="match status" value="1"/>
</dbReference>